<evidence type="ECO:0000313" key="3">
    <source>
        <dbReference type="Proteomes" id="UP000643405"/>
    </source>
</evidence>
<reference evidence="2" key="1">
    <citation type="submission" date="2020-09" db="EMBL/GenBank/DDBJ databases">
        <title>Genome seq and assembly of Tianweitania sp.</title>
        <authorList>
            <person name="Chhetri G."/>
        </authorList>
    </citation>
    <scope>NUCLEOTIDE SEQUENCE</scope>
    <source>
        <strain evidence="2">Rool2</strain>
    </source>
</reference>
<evidence type="ECO:0000313" key="2">
    <source>
        <dbReference type="EMBL" id="MBD0414295.1"/>
    </source>
</evidence>
<feature type="region of interest" description="Disordered" evidence="1">
    <location>
        <begin position="54"/>
        <end position="76"/>
    </location>
</feature>
<proteinExistence type="predicted"/>
<dbReference type="EMBL" id="JACVVX010000002">
    <property type="protein sequence ID" value="MBD0414295.1"/>
    <property type="molecule type" value="Genomic_DNA"/>
</dbReference>
<dbReference type="AlphaFoldDB" id="A0A8J6U4G8"/>
<organism evidence="2 3">
    <name type="scientific">Oryzicola mucosus</name>
    <dbReference type="NCBI Taxonomy" id="2767425"/>
    <lineage>
        <taxon>Bacteria</taxon>
        <taxon>Pseudomonadati</taxon>
        <taxon>Pseudomonadota</taxon>
        <taxon>Alphaproteobacteria</taxon>
        <taxon>Hyphomicrobiales</taxon>
        <taxon>Phyllobacteriaceae</taxon>
        <taxon>Oryzicola</taxon>
    </lineage>
</organism>
<feature type="region of interest" description="Disordered" evidence="1">
    <location>
        <begin position="1"/>
        <end position="40"/>
    </location>
</feature>
<dbReference type="Proteomes" id="UP000643405">
    <property type="component" value="Unassembled WGS sequence"/>
</dbReference>
<accession>A0A8J6U4G8</accession>
<name>A0A8J6U4G8_9HYPH</name>
<feature type="compositionally biased region" description="Low complexity" evidence="1">
    <location>
        <begin position="9"/>
        <end position="25"/>
    </location>
</feature>
<comment type="caution">
    <text evidence="2">The sequence shown here is derived from an EMBL/GenBank/DDBJ whole genome shotgun (WGS) entry which is preliminary data.</text>
</comment>
<protein>
    <submittedName>
        <fullName evidence="2">Uncharacterized protein</fullName>
    </submittedName>
</protein>
<sequence length="76" mass="7785">MTRHGMVEPSAAGARPPASDPRAPRVITDADTRPPGSVLGSQYCAKEQRSGLFASIPTLPGGGRAIADIGRSSKSP</sequence>
<keyword evidence="3" id="KW-1185">Reference proteome</keyword>
<gene>
    <name evidence="2" type="ORF">ICI42_06475</name>
</gene>
<evidence type="ECO:0000256" key="1">
    <source>
        <dbReference type="SAM" id="MobiDB-lite"/>
    </source>
</evidence>